<keyword evidence="11" id="KW-1185">Reference proteome</keyword>
<feature type="binding site" evidence="8">
    <location>
        <position position="173"/>
    </location>
    <ligand>
        <name>substrate</name>
    </ligand>
</feature>
<dbReference type="InterPro" id="IPR000652">
    <property type="entry name" value="Triosephosphate_isomerase"/>
</dbReference>
<comment type="pathway">
    <text evidence="8 9">Carbohydrate biosynthesis; gluconeogenesis.</text>
</comment>
<dbReference type="EC" id="5.3.1.1" evidence="8 9"/>
<dbReference type="PROSITE" id="PS00171">
    <property type="entry name" value="TIM_1"/>
    <property type="match status" value="1"/>
</dbReference>
<dbReference type="GO" id="GO:0019563">
    <property type="term" value="P:glycerol catabolic process"/>
    <property type="evidence" value="ECO:0007669"/>
    <property type="project" value="TreeGrafter"/>
</dbReference>
<dbReference type="GO" id="GO:0005829">
    <property type="term" value="C:cytosol"/>
    <property type="evidence" value="ECO:0007669"/>
    <property type="project" value="TreeGrafter"/>
</dbReference>
<keyword evidence="4 8" id="KW-0312">Gluconeogenesis</keyword>
<gene>
    <name evidence="8" type="primary">tpiA</name>
    <name evidence="10" type="ORF">SAMN05192560_1965</name>
</gene>
<dbReference type="AlphaFoldDB" id="A0A239AK44"/>
<dbReference type="GO" id="GO:0004807">
    <property type="term" value="F:triose-phosphate isomerase activity"/>
    <property type="evidence" value="ECO:0007669"/>
    <property type="project" value="UniProtKB-UniRule"/>
</dbReference>
<comment type="pathway">
    <text evidence="1 8 9">Carbohydrate degradation; glycolysis; D-glyceraldehyde 3-phosphate from glycerone phosphate: step 1/1.</text>
</comment>
<dbReference type="InterPro" id="IPR020861">
    <property type="entry name" value="Triosephosphate_isomerase_AS"/>
</dbReference>
<comment type="function">
    <text evidence="8">Involved in the gluconeogenesis. Catalyzes stereospecifically the conversion of dihydroxyacetone phosphate (DHAP) to D-glyceraldehyde-3-phosphate (G3P).</text>
</comment>
<feature type="active site" description="Proton acceptor" evidence="8">
    <location>
        <position position="167"/>
    </location>
</feature>
<evidence type="ECO:0000313" key="11">
    <source>
        <dbReference type="Proteomes" id="UP000198305"/>
    </source>
</evidence>
<keyword evidence="5 8" id="KW-0963">Cytoplasm</keyword>
<dbReference type="UniPathway" id="UPA00138"/>
<evidence type="ECO:0000313" key="10">
    <source>
        <dbReference type="EMBL" id="SNR96045.1"/>
    </source>
</evidence>
<comment type="subcellular location">
    <subcellularLocation>
        <location evidence="8 9">Cytoplasm</location>
    </subcellularLocation>
</comment>
<evidence type="ECO:0000256" key="2">
    <source>
        <dbReference type="ARBA" id="ARBA00004939"/>
    </source>
</evidence>
<dbReference type="InterPro" id="IPR035990">
    <property type="entry name" value="TIM_sf"/>
</dbReference>
<dbReference type="FunFam" id="3.20.20.70:FF:000016">
    <property type="entry name" value="Triosephosphate isomerase"/>
    <property type="match status" value="1"/>
</dbReference>
<evidence type="ECO:0000256" key="7">
    <source>
        <dbReference type="ARBA" id="ARBA00023235"/>
    </source>
</evidence>
<evidence type="ECO:0000256" key="5">
    <source>
        <dbReference type="ARBA" id="ARBA00022490"/>
    </source>
</evidence>
<comment type="similarity">
    <text evidence="3 8 9">Belongs to the triosephosphate isomerase family.</text>
</comment>
<dbReference type="Pfam" id="PF00121">
    <property type="entry name" value="TIM"/>
    <property type="match status" value="1"/>
</dbReference>
<dbReference type="RefSeq" id="WP_089376052.1">
    <property type="nucleotide sequence ID" value="NZ_FZOA01000008.1"/>
</dbReference>
<dbReference type="SUPFAM" id="SSF51351">
    <property type="entry name" value="Triosephosphate isomerase (TIM)"/>
    <property type="match status" value="1"/>
</dbReference>
<name>A0A239AK44_9PROT</name>
<proteinExistence type="inferred from homology"/>
<organism evidence="10 11">
    <name type="scientific">Methylobacillus rhizosphaerae</name>
    <dbReference type="NCBI Taxonomy" id="551994"/>
    <lineage>
        <taxon>Bacteria</taxon>
        <taxon>Pseudomonadati</taxon>
        <taxon>Pseudomonadota</taxon>
        <taxon>Betaproteobacteria</taxon>
        <taxon>Nitrosomonadales</taxon>
        <taxon>Methylophilaceae</taxon>
        <taxon>Methylobacillus</taxon>
    </lineage>
</organism>
<comment type="subunit">
    <text evidence="8 9">Homodimer.</text>
</comment>
<dbReference type="HAMAP" id="MF_00147_B">
    <property type="entry name" value="TIM_B"/>
    <property type="match status" value="1"/>
</dbReference>
<dbReference type="OrthoDB" id="9809429at2"/>
<dbReference type="PANTHER" id="PTHR21139:SF42">
    <property type="entry name" value="TRIOSEPHOSPHATE ISOMERASE"/>
    <property type="match status" value="1"/>
</dbReference>
<dbReference type="CDD" id="cd00311">
    <property type="entry name" value="TIM"/>
    <property type="match status" value="1"/>
</dbReference>
<evidence type="ECO:0000256" key="4">
    <source>
        <dbReference type="ARBA" id="ARBA00022432"/>
    </source>
</evidence>
<protein>
    <recommendedName>
        <fullName evidence="8 9">Triosephosphate isomerase</fullName>
        <shortName evidence="8">TIM</shortName>
        <shortName evidence="8">TPI</shortName>
        <ecNumber evidence="8 9">5.3.1.1</ecNumber>
    </recommendedName>
    <alternativeName>
        <fullName evidence="8">Triose-phosphate isomerase</fullName>
    </alternativeName>
</protein>
<keyword evidence="7 8" id="KW-0413">Isomerase</keyword>
<comment type="catalytic activity">
    <reaction evidence="8 9">
        <text>D-glyceraldehyde 3-phosphate = dihydroxyacetone phosphate</text>
        <dbReference type="Rhea" id="RHEA:18585"/>
        <dbReference type="ChEBI" id="CHEBI:57642"/>
        <dbReference type="ChEBI" id="CHEBI:59776"/>
        <dbReference type="EC" id="5.3.1.1"/>
    </reaction>
</comment>
<keyword evidence="6 8" id="KW-0324">Glycolysis</keyword>
<feature type="active site" description="Electrophile" evidence="8">
    <location>
        <position position="95"/>
    </location>
</feature>
<dbReference type="GO" id="GO:0006096">
    <property type="term" value="P:glycolytic process"/>
    <property type="evidence" value="ECO:0007669"/>
    <property type="project" value="UniProtKB-UniRule"/>
</dbReference>
<dbReference type="GO" id="GO:0006094">
    <property type="term" value="P:gluconeogenesis"/>
    <property type="evidence" value="ECO:0007669"/>
    <property type="project" value="UniProtKB-UniRule"/>
</dbReference>
<evidence type="ECO:0000256" key="3">
    <source>
        <dbReference type="ARBA" id="ARBA00007422"/>
    </source>
</evidence>
<accession>A0A239AK44</accession>
<reference evidence="11" key="1">
    <citation type="submission" date="2017-06" db="EMBL/GenBank/DDBJ databases">
        <authorList>
            <person name="Varghese N."/>
            <person name="Submissions S."/>
        </authorList>
    </citation>
    <scope>NUCLEOTIDE SEQUENCE [LARGE SCALE GENOMIC DNA]</scope>
    <source>
        <strain evidence="11">Ca-68</strain>
    </source>
</reference>
<feature type="binding site" evidence="8">
    <location>
        <position position="212"/>
    </location>
    <ligand>
        <name>substrate</name>
    </ligand>
</feature>
<dbReference type="PROSITE" id="PS51440">
    <property type="entry name" value="TIM_2"/>
    <property type="match status" value="1"/>
</dbReference>
<dbReference type="NCBIfam" id="TIGR00419">
    <property type="entry name" value="tim"/>
    <property type="match status" value="1"/>
</dbReference>
<evidence type="ECO:0000256" key="6">
    <source>
        <dbReference type="ARBA" id="ARBA00023152"/>
    </source>
</evidence>
<dbReference type="UniPathway" id="UPA00109">
    <property type="reaction ID" value="UER00189"/>
</dbReference>
<dbReference type="InterPro" id="IPR022896">
    <property type="entry name" value="TrioseP_Isoase_bac/euk"/>
</dbReference>
<dbReference type="EMBL" id="FZOA01000008">
    <property type="protein sequence ID" value="SNR96045.1"/>
    <property type="molecule type" value="Genomic_DNA"/>
</dbReference>
<dbReference type="PANTHER" id="PTHR21139">
    <property type="entry name" value="TRIOSEPHOSPHATE ISOMERASE"/>
    <property type="match status" value="1"/>
</dbReference>
<dbReference type="Gene3D" id="3.20.20.70">
    <property type="entry name" value="Aldolase class I"/>
    <property type="match status" value="1"/>
</dbReference>
<dbReference type="InterPro" id="IPR013785">
    <property type="entry name" value="Aldolase_TIM"/>
</dbReference>
<feature type="binding site" evidence="8">
    <location>
        <begin position="9"/>
        <end position="11"/>
    </location>
    <ligand>
        <name>substrate</name>
    </ligand>
</feature>
<evidence type="ECO:0000256" key="8">
    <source>
        <dbReference type="HAMAP-Rule" id="MF_00147"/>
    </source>
</evidence>
<sequence length="252" mass="27106">MRRKLVVGNWKMNGSLDQNRLLLEALVRHLDEVKQVDIAVCLPYPYLFQAQAILAASDIAWGAQNVATHEGGAYTGEVSAAMLKEFGSTYVIVGHSERNGAYCESDADVASKFAIAKQHGITPIFCVGETLQERESGVMEYAIANQLDAILSVSGGALLDQTVIAYEPVWAIGTNKTATPEQVRAAHSFIRERIAALHPGAAESVRILYGGSVNPRNASQLLSMPDVDGGLIGRCALDADDFERICRAACKA</sequence>
<comment type="caution">
    <text evidence="8">Lacks conserved residue(s) required for the propagation of feature annotation.</text>
</comment>
<evidence type="ECO:0000256" key="1">
    <source>
        <dbReference type="ARBA" id="ARBA00004680"/>
    </source>
</evidence>
<comment type="pathway">
    <text evidence="2">Carbohydrate metabolism; erythritol degradation.</text>
</comment>
<evidence type="ECO:0000256" key="9">
    <source>
        <dbReference type="RuleBase" id="RU363013"/>
    </source>
</evidence>
<dbReference type="GO" id="GO:0046166">
    <property type="term" value="P:glyceraldehyde-3-phosphate biosynthetic process"/>
    <property type="evidence" value="ECO:0007669"/>
    <property type="project" value="TreeGrafter"/>
</dbReference>
<dbReference type="Proteomes" id="UP000198305">
    <property type="component" value="Unassembled WGS sequence"/>
</dbReference>